<dbReference type="InterPro" id="IPR036320">
    <property type="entry name" value="Glycosyl_Trfase_fam3_N_dom_sf"/>
</dbReference>
<dbReference type="SUPFAM" id="SSF47648">
    <property type="entry name" value="Nucleoside phosphorylase/phosphoribosyltransferase N-terminal domain"/>
    <property type="match status" value="1"/>
</dbReference>
<dbReference type="PANTHER" id="PTHR43285:SF2">
    <property type="entry name" value="ANTHRANILATE PHOSPHORIBOSYLTRANSFERASE"/>
    <property type="match status" value="1"/>
</dbReference>
<comment type="pathway">
    <text evidence="1">Amino-acid biosynthesis; L-tryptophan biosynthesis; L-tryptophan from chorismate: step 2/5.</text>
</comment>
<dbReference type="Gene3D" id="1.20.970.10">
    <property type="entry name" value="Transferase, Pyrimidine Nucleoside Phosphorylase, Chain C"/>
    <property type="match status" value="1"/>
</dbReference>
<keyword evidence="13" id="KW-1185">Reference proteome</keyword>
<dbReference type="NCBIfam" id="TIGR01245">
    <property type="entry name" value="trpD"/>
    <property type="match status" value="1"/>
</dbReference>
<dbReference type="InterPro" id="IPR000312">
    <property type="entry name" value="Glycosyl_Trfase_fam3"/>
</dbReference>
<evidence type="ECO:0000256" key="9">
    <source>
        <dbReference type="ARBA" id="ARBA00071401"/>
    </source>
</evidence>
<feature type="domain" description="Glycosyl transferase family 3 N-terminal" evidence="11">
    <location>
        <begin position="10"/>
        <end position="73"/>
    </location>
</feature>
<proteinExistence type="inferred from homology"/>
<evidence type="ECO:0000313" key="13">
    <source>
        <dbReference type="Proteomes" id="UP001165120"/>
    </source>
</evidence>
<evidence type="ECO:0000259" key="11">
    <source>
        <dbReference type="Pfam" id="PF02885"/>
    </source>
</evidence>
<dbReference type="InterPro" id="IPR035902">
    <property type="entry name" value="Nuc_phospho_transferase"/>
</dbReference>
<keyword evidence="3" id="KW-0028">Amino-acid biosynthesis</keyword>
<evidence type="ECO:0000256" key="8">
    <source>
        <dbReference type="ARBA" id="ARBA00061500"/>
    </source>
</evidence>
<dbReference type="Pfam" id="PF00591">
    <property type="entry name" value="Glycos_transf_3"/>
    <property type="match status" value="1"/>
</dbReference>
<dbReference type="EC" id="2.4.2.18" evidence="2"/>
<gene>
    <name evidence="12" type="ORF">Cboi02_000492500</name>
</gene>
<evidence type="ECO:0000256" key="2">
    <source>
        <dbReference type="ARBA" id="ARBA00011948"/>
    </source>
</evidence>
<reference evidence="12" key="1">
    <citation type="submission" date="2023-04" db="EMBL/GenBank/DDBJ databases">
        <title>Candida boidinii NBRC 10035.</title>
        <authorList>
            <person name="Ichikawa N."/>
            <person name="Sato H."/>
            <person name="Tonouchi N."/>
        </authorList>
    </citation>
    <scope>NUCLEOTIDE SEQUENCE</scope>
    <source>
        <strain evidence="12">NBRC 10035</strain>
    </source>
</reference>
<protein>
    <recommendedName>
        <fullName evidence="9">Anthranilate phosphoribosyltransferase</fullName>
        <ecNumber evidence="2">2.4.2.18</ecNumber>
    </recommendedName>
</protein>
<name>A0A9W6T2Z7_CANBO</name>
<dbReference type="Proteomes" id="UP001165120">
    <property type="component" value="Unassembled WGS sequence"/>
</dbReference>
<dbReference type="Gene3D" id="3.40.1030.10">
    <property type="entry name" value="Nucleoside phosphorylase/phosphoribosyltransferase catalytic domain"/>
    <property type="match status" value="1"/>
</dbReference>
<feature type="domain" description="Glycosyl transferase family 3" evidence="10">
    <location>
        <begin position="86"/>
        <end position="357"/>
    </location>
</feature>
<keyword evidence="5" id="KW-0808">Transferase</keyword>
<dbReference type="EMBL" id="BSXN01002168">
    <property type="protein sequence ID" value="GME75783.1"/>
    <property type="molecule type" value="Genomic_DNA"/>
</dbReference>
<dbReference type="FunFam" id="3.40.1030.10:FF:000002">
    <property type="entry name" value="Anthranilate phosphoribosyltransferase"/>
    <property type="match status" value="1"/>
</dbReference>
<evidence type="ECO:0000259" key="10">
    <source>
        <dbReference type="Pfam" id="PF00591"/>
    </source>
</evidence>
<keyword evidence="4" id="KW-0328">Glycosyltransferase</keyword>
<organism evidence="12 13">
    <name type="scientific">Candida boidinii</name>
    <name type="common">Yeast</name>
    <dbReference type="NCBI Taxonomy" id="5477"/>
    <lineage>
        <taxon>Eukaryota</taxon>
        <taxon>Fungi</taxon>
        <taxon>Dikarya</taxon>
        <taxon>Ascomycota</taxon>
        <taxon>Saccharomycotina</taxon>
        <taxon>Pichiomycetes</taxon>
        <taxon>Pichiales</taxon>
        <taxon>Pichiaceae</taxon>
        <taxon>Ogataea</taxon>
        <taxon>Ogataea/Candida clade</taxon>
    </lineage>
</organism>
<evidence type="ECO:0000313" key="12">
    <source>
        <dbReference type="EMBL" id="GME75783.1"/>
    </source>
</evidence>
<dbReference type="InterPro" id="IPR005940">
    <property type="entry name" value="Anthranilate_Pribosyl_Tfrase"/>
</dbReference>
<dbReference type="AlphaFoldDB" id="A0A9W6T2Z7"/>
<accession>A0A9W6T2Z7</accession>
<evidence type="ECO:0000256" key="1">
    <source>
        <dbReference type="ARBA" id="ARBA00004907"/>
    </source>
</evidence>
<comment type="similarity">
    <text evidence="8">Belongs to the anthranilate phosphoribosyltransferase family.</text>
</comment>
<evidence type="ECO:0000256" key="3">
    <source>
        <dbReference type="ARBA" id="ARBA00022605"/>
    </source>
</evidence>
<evidence type="ECO:0000256" key="5">
    <source>
        <dbReference type="ARBA" id="ARBA00022679"/>
    </source>
</evidence>
<dbReference type="GO" id="GO:0004048">
    <property type="term" value="F:anthranilate phosphoribosyltransferase activity"/>
    <property type="evidence" value="ECO:0007669"/>
    <property type="project" value="UniProtKB-EC"/>
</dbReference>
<dbReference type="GO" id="GO:0005829">
    <property type="term" value="C:cytosol"/>
    <property type="evidence" value="ECO:0007669"/>
    <property type="project" value="TreeGrafter"/>
</dbReference>
<keyword evidence="6" id="KW-0822">Tryptophan biosynthesis</keyword>
<evidence type="ECO:0000256" key="4">
    <source>
        <dbReference type="ARBA" id="ARBA00022676"/>
    </source>
</evidence>
<dbReference type="Pfam" id="PF02885">
    <property type="entry name" value="Glycos_trans_3N"/>
    <property type="match status" value="1"/>
</dbReference>
<dbReference type="InterPro" id="IPR017459">
    <property type="entry name" value="Glycosyl_Trfase_fam3_N_dom"/>
</dbReference>
<keyword evidence="7" id="KW-0057">Aromatic amino acid biosynthesis</keyword>
<dbReference type="SUPFAM" id="SSF52418">
    <property type="entry name" value="Nucleoside phosphorylase/phosphoribosyltransferase catalytic domain"/>
    <property type="match status" value="1"/>
</dbReference>
<dbReference type="GO" id="GO:0000162">
    <property type="term" value="P:L-tryptophan biosynthetic process"/>
    <property type="evidence" value="ECO:0007669"/>
    <property type="project" value="UniProtKB-KW"/>
</dbReference>
<comment type="caution">
    <text evidence="12">The sequence shown here is derived from an EMBL/GenBank/DDBJ whole genome shotgun (WGS) entry which is preliminary data.</text>
</comment>
<sequence length="372" mass="39498">MNMSKNVLTPYIKALLNDPPTLTPSDLSKALKLIFNSEASDIQSSAFLTALRLKGLDHKAEYIAIAVQTVLEFSDLILPNSVDSNGFLDIVGTGGDSQNTFNVSTSAAIIASGILDSNGEHLKVCKHGGKASTSTSGSGDLMANLGVELFKVNSKTAPSIVKDSNLCFLFAPAFHHGMGKVAHIRAQLGIPTIFNILGPLLNPIPIKARVLGVYAENLGQVYAEAALSIDESKNPDKIACTLVVWGECGLDEISPIGKTKYWKVDSISKEITTGTLQPSDFGLPEHSLDLVRSGTAKENAEVLKKLLNGEYGVEPNSHPLVDYILMNASALAVTAGAAKDWKHGVQLARESITSGNATKALQSFINAINSLE</sequence>
<dbReference type="PANTHER" id="PTHR43285">
    <property type="entry name" value="ANTHRANILATE PHOSPHORIBOSYLTRANSFERASE"/>
    <property type="match status" value="1"/>
</dbReference>
<evidence type="ECO:0000256" key="6">
    <source>
        <dbReference type="ARBA" id="ARBA00022822"/>
    </source>
</evidence>
<evidence type="ECO:0000256" key="7">
    <source>
        <dbReference type="ARBA" id="ARBA00023141"/>
    </source>
</evidence>